<comment type="pathway">
    <text evidence="1">Siderophore biosynthesis.</text>
</comment>
<dbReference type="InterPro" id="IPR019432">
    <property type="entry name" value="Acyltransferase_MbtK/IucB-like"/>
</dbReference>
<dbReference type="InterPro" id="IPR016181">
    <property type="entry name" value="Acyl_CoA_acyltransferase"/>
</dbReference>
<dbReference type="Proteomes" id="UP000552709">
    <property type="component" value="Unassembled WGS sequence"/>
</dbReference>
<dbReference type="SMART" id="SM01006">
    <property type="entry name" value="AlcB"/>
    <property type="match status" value="1"/>
</dbReference>
<dbReference type="PROSITE" id="PS51186">
    <property type="entry name" value="GNAT"/>
    <property type="match status" value="1"/>
</dbReference>
<dbReference type="EMBL" id="JACHFL010000001">
    <property type="protein sequence ID" value="MBB5361568.1"/>
    <property type="molecule type" value="Genomic_DNA"/>
</dbReference>
<comment type="caution">
    <text evidence="4">The sequence shown here is derived from an EMBL/GenBank/DDBJ whole genome shotgun (WGS) entry which is preliminary data.</text>
</comment>
<dbReference type="InterPro" id="IPR000182">
    <property type="entry name" value="GNAT_dom"/>
</dbReference>
<feature type="domain" description="N-acetyltransferase" evidence="3">
    <location>
        <begin position="3"/>
        <end position="166"/>
    </location>
</feature>
<dbReference type="GO" id="GO:0047663">
    <property type="term" value="F:aminoglycoside 6'-N-acetyltransferase activity"/>
    <property type="evidence" value="ECO:0007669"/>
    <property type="project" value="UniProtKB-EC"/>
</dbReference>
<evidence type="ECO:0000256" key="2">
    <source>
        <dbReference type="ARBA" id="ARBA00023251"/>
    </source>
</evidence>
<evidence type="ECO:0000313" key="5">
    <source>
        <dbReference type="Proteomes" id="UP000552709"/>
    </source>
</evidence>
<evidence type="ECO:0000256" key="1">
    <source>
        <dbReference type="ARBA" id="ARBA00004924"/>
    </source>
</evidence>
<keyword evidence="5" id="KW-1185">Reference proteome</keyword>
<reference evidence="4 5" key="1">
    <citation type="submission" date="2020-08" db="EMBL/GenBank/DDBJ databases">
        <title>Genomic Encyclopedia of Type Strains, Phase IV (KMG-IV): sequencing the most valuable type-strain genomes for metagenomic binning, comparative biology and taxonomic classification.</title>
        <authorList>
            <person name="Goeker M."/>
        </authorList>
    </citation>
    <scope>NUCLEOTIDE SEQUENCE [LARGE SCALE GENOMIC DNA]</scope>
    <source>
        <strain evidence="4 5">DSM 27939</strain>
    </source>
</reference>
<gene>
    <name evidence="4" type="ORF">HNQ08_000639</name>
</gene>
<dbReference type="PANTHER" id="PTHR31438:SF1">
    <property type="entry name" value="LYSINE N-ACYLTRANSFERASE C17G9.06C-RELATED"/>
    <property type="match status" value="1"/>
</dbReference>
<dbReference type="SUPFAM" id="SSF55729">
    <property type="entry name" value="Acyl-CoA N-acyltransferases (Nat)"/>
    <property type="match status" value="1"/>
</dbReference>
<dbReference type="RefSeq" id="WP_184127624.1">
    <property type="nucleotide sequence ID" value="NZ_JACHFL010000001.1"/>
</dbReference>
<dbReference type="PANTHER" id="PTHR31438">
    <property type="entry name" value="LYSINE N-ACYLTRANSFERASE C17G9.06C-RELATED"/>
    <property type="match status" value="1"/>
</dbReference>
<proteinExistence type="predicted"/>
<keyword evidence="4" id="KW-0012">Acyltransferase</keyword>
<dbReference type="EC" id="2.3.1.82" evidence="4"/>
<dbReference type="AlphaFoldDB" id="A0A7W8JRK8"/>
<keyword evidence="2" id="KW-0046">Antibiotic resistance</keyword>
<dbReference type="GO" id="GO:0019290">
    <property type="term" value="P:siderophore biosynthetic process"/>
    <property type="evidence" value="ECO:0007669"/>
    <property type="project" value="InterPro"/>
</dbReference>
<sequence>MRITFELLSEAHLPTLTRWLPQPHVRAFWDDRERDVAAVRAPYCRPGREVPGFVFSLDGWAAGFIQSQHITPGHGFYSWAASDGETWAIDVLIGDAELTGQGWGPQVIRTFVGKLRAERPALRRVLIDPASENTRAVRACVKVGFLPLAVLEGEDGPVRLMRLDLSD</sequence>
<dbReference type="Gene3D" id="3.40.630.30">
    <property type="match status" value="1"/>
</dbReference>
<protein>
    <submittedName>
        <fullName evidence="4">Aminoglycoside 6'-N-acetyltransferase</fullName>
        <ecNumber evidence="4">2.3.1.82</ecNumber>
    </submittedName>
</protein>
<evidence type="ECO:0000259" key="3">
    <source>
        <dbReference type="PROSITE" id="PS51186"/>
    </source>
</evidence>
<name>A0A7W8JRK8_9DEIO</name>
<keyword evidence="4" id="KW-0808">Transferase</keyword>
<evidence type="ECO:0000313" key="4">
    <source>
        <dbReference type="EMBL" id="MBB5361568.1"/>
    </source>
</evidence>
<dbReference type="GO" id="GO:0046677">
    <property type="term" value="P:response to antibiotic"/>
    <property type="evidence" value="ECO:0007669"/>
    <property type="project" value="UniProtKB-KW"/>
</dbReference>
<dbReference type="Pfam" id="PF13523">
    <property type="entry name" value="Acetyltransf_8"/>
    <property type="match status" value="1"/>
</dbReference>
<accession>A0A7W8JRK8</accession>
<organism evidence="4 5">
    <name type="scientific">Deinococcus humi</name>
    <dbReference type="NCBI Taxonomy" id="662880"/>
    <lineage>
        <taxon>Bacteria</taxon>
        <taxon>Thermotogati</taxon>
        <taxon>Deinococcota</taxon>
        <taxon>Deinococci</taxon>
        <taxon>Deinococcales</taxon>
        <taxon>Deinococcaceae</taxon>
        <taxon>Deinococcus</taxon>
    </lineage>
</organism>